<name>A0A3S0CX87_9BACL</name>
<keyword evidence="3" id="KW-1185">Reference proteome</keyword>
<reference evidence="2 3" key="1">
    <citation type="submission" date="2018-12" db="EMBL/GenBank/DDBJ databases">
        <title>Bacillus ochoae sp. nov., Paenibacillus whitsoniae sp. nov., Paenibacillus spiritus sp. nov. Isolated from the Mars Exploration Rover during spacecraft assembly.</title>
        <authorList>
            <person name="Seuylemezian A."/>
            <person name="Vaishampayan P."/>
        </authorList>
    </citation>
    <scope>NUCLEOTIDE SEQUENCE [LARGE SCALE GENOMIC DNA]</scope>
    <source>
        <strain evidence="2 3">MER 54</strain>
    </source>
</reference>
<dbReference type="EMBL" id="RXHU01000015">
    <property type="protein sequence ID" value="RTE10855.1"/>
    <property type="molecule type" value="Genomic_DNA"/>
</dbReference>
<dbReference type="SUPFAM" id="SSF52266">
    <property type="entry name" value="SGNH hydrolase"/>
    <property type="match status" value="1"/>
</dbReference>
<dbReference type="GO" id="GO:0004622">
    <property type="term" value="F:phosphatidylcholine lysophospholipase activity"/>
    <property type="evidence" value="ECO:0007669"/>
    <property type="project" value="TreeGrafter"/>
</dbReference>
<comment type="caution">
    <text evidence="2">The sequence shown here is derived from an EMBL/GenBank/DDBJ whole genome shotgun (WGS) entry which is preliminary data.</text>
</comment>
<dbReference type="PANTHER" id="PTHR30383:SF5">
    <property type="entry name" value="SGNH HYDROLASE-TYPE ESTERASE DOMAIN-CONTAINING PROTEIN"/>
    <property type="match status" value="1"/>
</dbReference>
<dbReference type="InterPro" id="IPR013830">
    <property type="entry name" value="SGNH_hydro"/>
</dbReference>
<dbReference type="InterPro" id="IPR036514">
    <property type="entry name" value="SGNH_hydro_sf"/>
</dbReference>
<dbReference type="AlphaFoldDB" id="A0A3S0CX87"/>
<evidence type="ECO:0000313" key="3">
    <source>
        <dbReference type="Proteomes" id="UP000276128"/>
    </source>
</evidence>
<dbReference type="PANTHER" id="PTHR30383">
    <property type="entry name" value="THIOESTERASE 1/PROTEASE 1/LYSOPHOSPHOLIPASE L1"/>
    <property type="match status" value="1"/>
</dbReference>
<sequence>MVGEKMSPFERFHTRLLEKAENAFARAVTYVAIGDSVTQGCMQNGIVEYERVYHQVCRRRIERRYMGTVLNVINSGVSGDTAAGSRSRWERDVLQYNPDLVTIFFGHNDAHGGEDGLAPYIQAIRDLIGLVRAETESDIMVITPCMMMRRVNDRVADVHKPLVPRFVKLAEEGHLRSYADALRHFASANQVPCLDAYGMWERMEREGINIHSRLSNGINHPDPEFHVDLGTSLEKILLREA</sequence>
<accession>A0A3S0CX87</accession>
<dbReference type="Proteomes" id="UP000276128">
    <property type="component" value="Unassembled WGS sequence"/>
</dbReference>
<evidence type="ECO:0000259" key="1">
    <source>
        <dbReference type="Pfam" id="PF13472"/>
    </source>
</evidence>
<organism evidence="2 3">
    <name type="scientific">Paenibacillus whitsoniae</name>
    <dbReference type="NCBI Taxonomy" id="2496558"/>
    <lineage>
        <taxon>Bacteria</taxon>
        <taxon>Bacillati</taxon>
        <taxon>Bacillota</taxon>
        <taxon>Bacilli</taxon>
        <taxon>Bacillales</taxon>
        <taxon>Paenibacillaceae</taxon>
        <taxon>Paenibacillus</taxon>
    </lineage>
</organism>
<protein>
    <submittedName>
        <fullName evidence="2">SGNH/GDSL hydrolase family protein</fullName>
    </submittedName>
</protein>
<keyword evidence="2" id="KW-0378">Hydrolase</keyword>
<evidence type="ECO:0000313" key="2">
    <source>
        <dbReference type="EMBL" id="RTE10855.1"/>
    </source>
</evidence>
<dbReference type="Gene3D" id="3.40.50.1110">
    <property type="entry name" value="SGNH hydrolase"/>
    <property type="match status" value="1"/>
</dbReference>
<feature type="domain" description="SGNH hydrolase-type esterase" evidence="1">
    <location>
        <begin position="32"/>
        <end position="226"/>
    </location>
</feature>
<dbReference type="InterPro" id="IPR051532">
    <property type="entry name" value="Ester_Hydrolysis_Enzymes"/>
</dbReference>
<gene>
    <name evidence="2" type="ORF">EJQ19_06230</name>
</gene>
<dbReference type="OrthoDB" id="388542at2"/>
<dbReference type="Pfam" id="PF13472">
    <property type="entry name" value="Lipase_GDSL_2"/>
    <property type="match status" value="1"/>
</dbReference>
<proteinExistence type="predicted"/>